<dbReference type="InterPro" id="IPR000073">
    <property type="entry name" value="AB_hydrolase_1"/>
</dbReference>
<evidence type="ECO:0000256" key="1">
    <source>
        <dbReference type="ARBA" id="ARBA00022801"/>
    </source>
</evidence>
<name>A0A918L8B6_STRGD</name>
<protein>
    <recommendedName>
        <fullName evidence="2">AB hydrolase-1 domain-containing protein</fullName>
    </recommendedName>
</protein>
<organism evidence="3 4">
    <name type="scientific">Streptomyces griseoviridis</name>
    <dbReference type="NCBI Taxonomy" id="45398"/>
    <lineage>
        <taxon>Bacteria</taxon>
        <taxon>Bacillati</taxon>
        <taxon>Actinomycetota</taxon>
        <taxon>Actinomycetes</taxon>
        <taxon>Kitasatosporales</taxon>
        <taxon>Streptomycetaceae</taxon>
        <taxon>Streptomyces</taxon>
    </lineage>
</organism>
<dbReference type="PANTHER" id="PTHR43329">
    <property type="entry name" value="EPOXIDE HYDROLASE"/>
    <property type="match status" value="1"/>
</dbReference>
<sequence length="220" mass="24757">MSVTPTTVQDLVRHGKLWIDKSHNVRLHYVTAGSGNKVAVLVHGAPQTWYAWRHTIQPLVDAGYRLIMPDYRGAGGSSKPVSGYDKWTMAQDIHTLVHDHLEVREPITLVGHDIGMMVTQAYALRYRDEVASYIGMEAPVPGTSQYEEQKGSKELWHFNFHAARDVPEILTEGKERFYIKRFFDDRVQVLLATSARCIDGEVGGILKALEDDEDRQPAGA</sequence>
<dbReference type="PRINTS" id="PR00412">
    <property type="entry name" value="EPOXHYDRLASE"/>
</dbReference>
<feature type="domain" description="AB hydrolase-1" evidence="2">
    <location>
        <begin position="40"/>
        <end position="143"/>
    </location>
</feature>
<dbReference type="EMBL" id="BMSL01000001">
    <property type="protein sequence ID" value="GGS18041.1"/>
    <property type="molecule type" value="Genomic_DNA"/>
</dbReference>
<evidence type="ECO:0000313" key="3">
    <source>
        <dbReference type="EMBL" id="GGS18041.1"/>
    </source>
</evidence>
<reference evidence="3" key="1">
    <citation type="journal article" date="2014" name="Int. J. Syst. Evol. Microbiol.">
        <title>Complete genome sequence of Corynebacterium casei LMG S-19264T (=DSM 44701T), isolated from a smear-ripened cheese.</title>
        <authorList>
            <consortium name="US DOE Joint Genome Institute (JGI-PGF)"/>
            <person name="Walter F."/>
            <person name="Albersmeier A."/>
            <person name="Kalinowski J."/>
            <person name="Ruckert C."/>
        </authorList>
    </citation>
    <scope>NUCLEOTIDE SEQUENCE</scope>
    <source>
        <strain evidence="3">JCM 4234</strain>
    </source>
</reference>
<gene>
    <name evidence="3" type="ORF">GCM10010238_02670</name>
</gene>
<reference evidence="3" key="2">
    <citation type="submission" date="2020-09" db="EMBL/GenBank/DDBJ databases">
        <authorList>
            <person name="Sun Q."/>
            <person name="Ohkuma M."/>
        </authorList>
    </citation>
    <scope>NUCLEOTIDE SEQUENCE</scope>
    <source>
        <strain evidence="3">JCM 4234</strain>
    </source>
</reference>
<evidence type="ECO:0000259" key="2">
    <source>
        <dbReference type="Pfam" id="PF00561"/>
    </source>
</evidence>
<dbReference type="Pfam" id="PF00561">
    <property type="entry name" value="Abhydrolase_1"/>
    <property type="match status" value="1"/>
</dbReference>
<comment type="caution">
    <text evidence="3">The sequence shown here is derived from an EMBL/GenBank/DDBJ whole genome shotgun (WGS) entry which is preliminary data.</text>
</comment>
<dbReference type="GO" id="GO:0016787">
    <property type="term" value="F:hydrolase activity"/>
    <property type="evidence" value="ECO:0007669"/>
    <property type="project" value="UniProtKB-KW"/>
</dbReference>
<dbReference type="AlphaFoldDB" id="A0A918L8B6"/>
<dbReference type="SUPFAM" id="SSF53474">
    <property type="entry name" value="alpha/beta-Hydrolases"/>
    <property type="match status" value="1"/>
</dbReference>
<dbReference type="Gene3D" id="3.40.50.1820">
    <property type="entry name" value="alpha/beta hydrolase"/>
    <property type="match status" value="1"/>
</dbReference>
<proteinExistence type="predicted"/>
<keyword evidence="1" id="KW-0378">Hydrolase</keyword>
<dbReference type="Proteomes" id="UP000653493">
    <property type="component" value="Unassembled WGS sequence"/>
</dbReference>
<accession>A0A918L8B6</accession>
<keyword evidence="4" id="KW-1185">Reference proteome</keyword>
<dbReference type="InterPro" id="IPR029058">
    <property type="entry name" value="AB_hydrolase_fold"/>
</dbReference>
<evidence type="ECO:0000313" key="4">
    <source>
        <dbReference type="Proteomes" id="UP000653493"/>
    </source>
</evidence>
<dbReference type="InterPro" id="IPR000639">
    <property type="entry name" value="Epox_hydrolase-like"/>
</dbReference>